<comment type="caution">
    <text evidence="3">The sequence shown here is derived from an EMBL/GenBank/DDBJ whole genome shotgun (WGS) entry which is preliminary data.</text>
</comment>
<dbReference type="Gene3D" id="3.60.70.12">
    <property type="entry name" value="L-amino peptidase D-ALA esterase/amidase"/>
    <property type="match status" value="1"/>
</dbReference>
<dbReference type="RefSeq" id="WP_183275122.1">
    <property type="nucleotide sequence ID" value="NZ_JACHXV010000006.1"/>
</dbReference>
<evidence type="ECO:0000256" key="2">
    <source>
        <dbReference type="SAM" id="SignalP"/>
    </source>
</evidence>
<accession>A0A839UWB3</accession>
<dbReference type="Pfam" id="PF03576">
    <property type="entry name" value="Peptidase_S58"/>
    <property type="match status" value="1"/>
</dbReference>
<dbReference type="PANTHER" id="PTHR36512:SF3">
    <property type="entry name" value="BLR5678 PROTEIN"/>
    <property type="match status" value="1"/>
</dbReference>
<reference evidence="3 4" key="1">
    <citation type="submission" date="2020-08" db="EMBL/GenBank/DDBJ databases">
        <title>Genomic Encyclopedia of Type Strains, Phase III (KMG-III): the genomes of soil and plant-associated and newly described type strains.</title>
        <authorList>
            <person name="Whitman W."/>
        </authorList>
    </citation>
    <scope>NUCLEOTIDE SEQUENCE [LARGE SCALE GENOMIC DNA]</scope>
    <source>
        <strain evidence="3 4">CECT 8088</strain>
    </source>
</reference>
<evidence type="ECO:0000313" key="4">
    <source>
        <dbReference type="Proteomes" id="UP000557688"/>
    </source>
</evidence>
<dbReference type="InterPro" id="IPR016117">
    <property type="entry name" value="ArgJ-like_dom_sf"/>
</dbReference>
<keyword evidence="4" id="KW-1185">Reference proteome</keyword>
<feature type="chain" id="PRO_5032616521" evidence="2">
    <location>
        <begin position="24"/>
        <end position="367"/>
    </location>
</feature>
<dbReference type="CDD" id="cd02252">
    <property type="entry name" value="nylC_like"/>
    <property type="match status" value="1"/>
</dbReference>
<feature type="signal peptide" evidence="2">
    <location>
        <begin position="1"/>
        <end position="23"/>
    </location>
</feature>
<protein>
    <submittedName>
        <fullName evidence="3">L-aminopeptidase/D-esterase-like protein</fullName>
    </submittedName>
</protein>
<name>A0A839UWB3_9PROT</name>
<keyword evidence="3" id="KW-0031">Aminopeptidase</keyword>
<dbReference type="GO" id="GO:0004177">
    <property type="term" value="F:aminopeptidase activity"/>
    <property type="evidence" value="ECO:0007669"/>
    <property type="project" value="UniProtKB-KW"/>
</dbReference>
<dbReference type="EMBL" id="JACHXV010000006">
    <property type="protein sequence ID" value="MBB3174076.1"/>
    <property type="molecule type" value="Genomic_DNA"/>
</dbReference>
<keyword evidence="3" id="KW-0645">Protease</keyword>
<evidence type="ECO:0000313" key="3">
    <source>
        <dbReference type="EMBL" id="MBB3174076.1"/>
    </source>
</evidence>
<organism evidence="3 4">
    <name type="scientific">Endobacter medicaginis</name>
    <dbReference type="NCBI Taxonomy" id="1181271"/>
    <lineage>
        <taxon>Bacteria</taxon>
        <taxon>Pseudomonadati</taxon>
        <taxon>Pseudomonadota</taxon>
        <taxon>Alphaproteobacteria</taxon>
        <taxon>Acetobacterales</taxon>
        <taxon>Acetobacteraceae</taxon>
        <taxon>Endobacter</taxon>
    </lineage>
</organism>
<dbReference type="InterPro" id="IPR005321">
    <property type="entry name" value="Peptidase_S58_DmpA"/>
</dbReference>
<proteinExistence type="inferred from homology"/>
<dbReference type="SUPFAM" id="SSF56266">
    <property type="entry name" value="DmpA/ArgJ-like"/>
    <property type="match status" value="1"/>
</dbReference>
<comment type="similarity">
    <text evidence="1">Belongs to the peptidase S58 family.</text>
</comment>
<dbReference type="Proteomes" id="UP000557688">
    <property type="component" value="Unassembled WGS sequence"/>
</dbReference>
<keyword evidence="3" id="KW-0378">Hydrolase</keyword>
<evidence type="ECO:0000256" key="1">
    <source>
        <dbReference type="ARBA" id="ARBA00007068"/>
    </source>
</evidence>
<gene>
    <name evidence="3" type="ORF">FHR90_001912</name>
</gene>
<dbReference type="PANTHER" id="PTHR36512">
    <property type="entry name" value="D-AMINOPEPTIDASE"/>
    <property type="match status" value="1"/>
</dbReference>
<keyword evidence="2" id="KW-0732">Signal</keyword>
<sequence>MRRRTLLTAFGGLAAATTLGARAAGGPGRPGPRNLITDVEGLSVGQAQDARVRSGVSVILPDRRAVCAVDVRGGGPGTRETDALDAWDLVRSVDAVVLSGGSVYGLAAADGVAAWLGAHGRGFVMAPLPGVPPSPIVPAAILFDLANGGDKGWGMQPPYRDLGVEAVASAGAGFALGTAGAGYGATAGTLKGGIGSASLVTADGMTVGAIVAVNSLGTPLVPGGRHFWAAPFELNREFGGLGPSPDLVAGEDWGDTRINPGARANTTIACVATDVILDPDEIKRVAMMAQDGLARAIRPIHSPFDGDVVFALSTGRRPAPGPRREFAVARIGAAAADVLARAVARGVYEATLPPGMQGRTWHSLPAR</sequence>
<dbReference type="AlphaFoldDB" id="A0A839UWB3"/>